<accession>A0A7X2IQD7</accession>
<keyword evidence="3" id="KW-1185">Reference proteome</keyword>
<sequence length="250" mass="27122">MRLMHASLLGAMLLAGAARADGLADLKGALQRLHASTPVKGVLKAETSRKVGEGSDVDEYAGSAAVTVEDGAQGLRLQYGRDLLARMDADQLAAAKNPNAKTPALYALKELGPDDLRPMVSAAENLARHIERATFKEEKSAEWQGKPARQLTFTVPVKVLSDRERKYLKEFDGVFDVWIAQDGTPLASHLNWRGAGRAYVVVSFEVRQEVRSTYALSGDRLLTTRLESRFSNAGAGEKSEVKTVKTLQAG</sequence>
<evidence type="ECO:0000313" key="3">
    <source>
        <dbReference type="Proteomes" id="UP000446768"/>
    </source>
</evidence>
<feature type="signal peptide" evidence="1">
    <location>
        <begin position="1"/>
        <end position="20"/>
    </location>
</feature>
<protein>
    <recommendedName>
        <fullName evidence="4">DUF2092 domain-containing protein</fullName>
    </recommendedName>
</protein>
<name>A0A7X2IQD7_9BURK</name>
<evidence type="ECO:0000256" key="1">
    <source>
        <dbReference type="SAM" id="SignalP"/>
    </source>
</evidence>
<reference evidence="2 3" key="1">
    <citation type="submission" date="2019-11" db="EMBL/GenBank/DDBJ databases">
        <title>Novel species isolated from a subtropical stream in China.</title>
        <authorList>
            <person name="Lu H."/>
        </authorList>
    </citation>
    <scope>NUCLEOTIDE SEQUENCE [LARGE SCALE GENOMIC DNA]</scope>
    <source>
        <strain evidence="2 3">FT92W</strain>
    </source>
</reference>
<gene>
    <name evidence="2" type="ORF">GJ700_20740</name>
</gene>
<organism evidence="2 3">
    <name type="scientific">Pseudoduganella rivuli</name>
    <dbReference type="NCBI Taxonomy" id="2666085"/>
    <lineage>
        <taxon>Bacteria</taxon>
        <taxon>Pseudomonadati</taxon>
        <taxon>Pseudomonadota</taxon>
        <taxon>Betaproteobacteria</taxon>
        <taxon>Burkholderiales</taxon>
        <taxon>Oxalobacteraceae</taxon>
        <taxon>Telluria group</taxon>
        <taxon>Pseudoduganella</taxon>
    </lineage>
</organism>
<proteinExistence type="predicted"/>
<feature type="chain" id="PRO_5031551950" description="DUF2092 domain-containing protein" evidence="1">
    <location>
        <begin position="21"/>
        <end position="250"/>
    </location>
</feature>
<dbReference type="AlphaFoldDB" id="A0A7X2IQD7"/>
<dbReference type="RefSeq" id="WP_154377429.1">
    <property type="nucleotide sequence ID" value="NZ_WKJJ01000013.1"/>
</dbReference>
<dbReference type="EMBL" id="WKJJ01000013">
    <property type="protein sequence ID" value="MRV74140.1"/>
    <property type="molecule type" value="Genomic_DNA"/>
</dbReference>
<evidence type="ECO:0000313" key="2">
    <source>
        <dbReference type="EMBL" id="MRV74140.1"/>
    </source>
</evidence>
<comment type="caution">
    <text evidence="2">The sequence shown here is derived from an EMBL/GenBank/DDBJ whole genome shotgun (WGS) entry which is preliminary data.</text>
</comment>
<keyword evidence="1" id="KW-0732">Signal</keyword>
<evidence type="ECO:0008006" key="4">
    <source>
        <dbReference type="Google" id="ProtNLM"/>
    </source>
</evidence>
<dbReference type="Proteomes" id="UP000446768">
    <property type="component" value="Unassembled WGS sequence"/>
</dbReference>